<dbReference type="PANTHER" id="PTHR11851">
    <property type="entry name" value="METALLOPROTEASE"/>
    <property type="match status" value="1"/>
</dbReference>
<keyword evidence="4" id="KW-0378">Hydrolase</keyword>
<feature type="chain" id="PRO_5012199839" evidence="1">
    <location>
        <begin position="22"/>
        <end position="436"/>
    </location>
</feature>
<name>A0A286E8K7_9NEIS</name>
<gene>
    <name evidence="4" type="ORF">SAMN02746062_00850</name>
</gene>
<evidence type="ECO:0000313" key="4">
    <source>
        <dbReference type="EMBL" id="SOD67242.1"/>
    </source>
</evidence>
<dbReference type="InterPro" id="IPR050361">
    <property type="entry name" value="MPP/UQCRC_Complex"/>
</dbReference>
<keyword evidence="1" id="KW-0732">Signal</keyword>
<proteinExistence type="predicted"/>
<dbReference type="RefSeq" id="WP_097113920.1">
    <property type="nucleotide sequence ID" value="NZ_CP083931.1"/>
</dbReference>
<dbReference type="EMBL" id="OCNF01000005">
    <property type="protein sequence ID" value="SOD67242.1"/>
    <property type="molecule type" value="Genomic_DNA"/>
</dbReference>
<feature type="signal peptide" evidence="1">
    <location>
        <begin position="1"/>
        <end position="21"/>
    </location>
</feature>
<dbReference type="SUPFAM" id="SSF63411">
    <property type="entry name" value="LuxS/MPP-like metallohydrolase"/>
    <property type="match status" value="2"/>
</dbReference>
<dbReference type="AlphaFoldDB" id="A0A286E8K7"/>
<evidence type="ECO:0000313" key="5">
    <source>
        <dbReference type="Proteomes" id="UP000219669"/>
    </source>
</evidence>
<dbReference type="PANTHER" id="PTHR11851:SF224">
    <property type="entry name" value="PROCESSING PROTEASE"/>
    <property type="match status" value="1"/>
</dbReference>
<feature type="domain" description="Peptidase M16 C-terminal" evidence="3">
    <location>
        <begin position="190"/>
        <end position="367"/>
    </location>
</feature>
<organism evidence="4 5">
    <name type="scientific">Alysiella filiformis DSM 16848</name>
    <dbReference type="NCBI Taxonomy" id="1120981"/>
    <lineage>
        <taxon>Bacteria</taxon>
        <taxon>Pseudomonadati</taxon>
        <taxon>Pseudomonadota</taxon>
        <taxon>Betaproteobacteria</taxon>
        <taxon>Neisseriales</taxon>
        <taxon>Neisseriaceae</taxon>
        <taxon>Alysiella</taxon>
    </lineage>
</organism>
<accession>A0A286E8K7</accession>
<dbReference type="InterPro" id="IPR011765">
    <property type="entry name" value="Pept_M16_N"/>
</dbReference>
<feature type="domain" description="Peptidase M16 N-terminal" evidence="2">
    <location>
        <begin position="49"/>
        <end position="180"/>
    </location>
</feature>
<dbReference type="Pfam" id="PF05193">
    <property type="entry name" value="Peptidase_M16_C"/>
    <property type="match status" value="1"/>
</dbReference>
<dbReference type="Pfam" id="PF00675">
    <property type="entry name" value="Peptidase_M16"/>
    <property type="match status" value="1"/>
</dbReference>
<evidence type="ECO:0000259" key="2">
    <source>
        <dbReference type="Pfam" id="PF00675"/>
    </source>
</evidence>
<dbReference type="OrthoDB" id="9811314at2"/>
<evidence type="ECO:0000256" key="1">
    <source>
        <dbReference type="SAM" id="SignalP"/>
    </source>
</evidence>
<dbReference type="Gene3D" id="3.30.830.10">
    <property type="entry name" value="Metalloenzyme, LuxS/M16 peptidase-like"/>
    <property type="match status" value="2"/>
</dbReference>
<dbReference type="GO" id="GO:0008233">
    <property type="term" value="F:peptidase activity"/>
    <property type="evidence" value="ECO:0007669"/>
    <property type="project" value="UniProtKB-KW"/>
</dbReference>
<dbReference type="InterPro" id="IPR007863">
    <property type="entry name" value="Peptidase_M16_C"/>
</dbReference>
<dbReference type="GO" id="GO:0006508">
    <property type="term" value="P:proteolysis"/>
    <property type="evidence" value="ECO:0007669"/>
    <property type="project" value="UniProtKB-KW"/>
</dbReference>
<reference evidence="4 5" key="1">
    <citation type="submission" date="2017-09" db="EMBL/GenBank/DDBJ databases">
        <authorList>
            <person name="Ehlers B."/>
            <person name="Leendertz F.H."/>
        </authorList>
    </citation>
    <scope>NUCLEOTIDE SEQUENCE [LARGE SCALE GENOMIC DNA]</scope>
    <source>
        <strain evidence="4 5">DSM 16848</strain>
    </source>
</reference>
<keyword evidence="4" id="KW-0645">Protease</keyword>
<protein>
    <submittedName>
        <fullName evidence="4">Zinc protease</fullName>
    </submittedName>
</protein>
<evidence type="ECO:0000259" key="3">
    <source>
        <dbReference type="Pfam" id="PF05193"/>
    </source>
</evidence>
<dbReference type="InterPro" id="IPR011249">
    <property type="entry name" value="Metalloenz_LuxS/M16"/>
</dbReference>
<keyword evidence="5" id="KW-1185">Reference proteome</keyword>
<dbReference type="Proteomes" id="UP000219669">
    <property type="component" value="Unassembled WGS sequence"/>
</dbReference>
<sequence length="436" mass="48319">MLRPTFLSALLMLALAPMAHALDIQRWHTPQGTEVLLLERHQLPIVDYVVLFKGAGSAAEPEGKSNIAAATSELLTSGTRLLDEDEFNQKISSLGANISGNSSVDFSSMAFRTLSRADTLHATADLLNQALTQPRFDENALQRIKNQASLSLQQSESYPSFIAQREISRLNYPHHPYGKGAFQTVEKIQSVQRDDIVDFHRQYYAQNKAIVAIVGDINREQANELVAQTLKGLPEKAASSQSVPPVDVHDSQRKLVPFPHSSQSTVVLSLPVLTANSPDYFALILGNYVLGGGGFDSRLMKVLRDQYGYTYGASSDMDAYTQAAPFTIEFTTAHKNRDAALKATQQVLRDFITNGASESELQQAKANITGSFPLRLDSNQKLLNNLIHLAYHNYPNDWLDTYNDKINALTAEDVKRAWQRHIQPEKLNIVIVGAEK</sequence>
<dbReference type="GO" id="GO:0046872">
    <property type="term" value="F:metal ion binding"/>
    <property type="evidence" value="ECO:0007669"/>
    <property type="project" value="InterPro"/>
</dbReference>